<dbReference type="EMBL" id="JABVED010000010">
    <property type="protein sequence ID" value="MBC6449121.1"/>
    <property type="molecule type" value="Genomic_DNA"/>
</dbReference>
<accession>A0ABR7L9P6</accession>
<dbReference type="RefSeq" id="WP_187221627.1">
    <property type="nucleotide sequence ID" value="NZ_JABVED010000010.1"/>
</dbReference>
<dbReference type="PROSITE" id="PS51257">
    <property type="entry name" value="PROKAR_LIPOPROTEIN"/>
    <property type="match status" value="1"/>
</dbReference>
<comment type="caution">
    <text evidence="1">The sequence shown here is derived from an EMBL/GenBank/DDBJ whole genome shotgun (WGS) entry which is preliminary data.</text>
</comment>
<gene>
    <name evidence="1" type="ORF">GPZ80_18295</name>
</gene>
<reference evidence="1 2" key="1">
    <citation type="submission" date="2020-06" db="EMBL/GenBank/DDBJ databases">
        <title>Actinokineospora xiongansis sp. nov., isolated from soil of Baiyangdian.</title>
        <authorList>
            <person name="Zhang X."/>
        </authorList>
    </citation>
    <scope>NUCLEOTIDE SEQUENCE [LARGE SCALE GENOMIC DNA]</scope>
    <source>
        <strain evidence="1 2">HBU206404</strain>
    </source>
</reference>
<protein>
    <recommendedName>
        <fullName evidence="3">Lipoprotein</fullName>
    </recommendedName>
</protein>
<evidence type="ECO:0008006" key="3">
    <source>
        <dbReference type="Google" id="ProtNLM"/>
    </source>
</evidence>
<evidence type="ECO:0000313" key="2">
    <source>
        <dbReference type="Proteomes" id="UP000734823"/>
    </source>
</evidence>
<dbReference type="Proteomes" id="UP000734823">
    <property type="component" value="Unassembled WGS sequence"/>
</dbReference>
<evidence type="ECO:0000313" key="1">
    <source>
        <dbReference type="EMBL" id="MBC6449121.1"/>
    </source>
</evidence>
<organism evidence="1 2">
    <name type="scientific">Actinokineospora xionganensis</name>
    <dbReference type="NCBI Taxonomy" id="2684470"/>
    <lineage>
        <taxon>Bacteria</taxon>
        <taxon>Bacillati</taxon>
        <taxon>Actinomycetota</taxon>
        <taxon>Actinomycetes</taxon>
        <taxon>Pseudonocardiales</taxon>
        <taxon>Pseudonocardiaceae</taxon>
        <taxon>Actinokineospora</taxon>
    </lineage>
</organism>
<keyword evidence="2" id="KW-1185">Reference proteome</keyword>
<name>A0ABR7L9P6_9PSEU</name>
<sequence>MKRSVGVLAIACLALTACGEKPASPNASPSSADAPKPSGLLGALAAVRANDSTRERFEYADLTKIKLLKDTKNFGMVGSSQITESPKKLKDVLSLDLAAFEEAVTAGKAPAAAGRLRGAFDSAAVNSAIANKAAKPAAFSAVRVAGSELLYSSSAPQLDWFAEGAGSLAEDKAMAAHAGCLGDVAAAAIGPIASAGVRIDGKDHTTDIICLKAHSPEDAAEMKIQIEATLKGAKTSSGTPWSRVVPKPSVDVVGDTVRIVSTTAPAGTVIAAFAKGDIERLPLFE</sequence>
<proteinExistence type="predicted"/>